<evidence type="ECO:0000259" key="1">
    <source>
        <dbReference type="PROSITE" id="PS50846"/>
    </source>
</evidence>
<dbReference type="SUPFAM" id="SSF55008">
    <property type="entry name" value="HMA, heavy metal-associated domain"/>
    <property type="match status" value="1"/>
</dbReference>
<dbReference type="RefSeq" id="WP_413780022.1">
    <property type="nucleotide sequence ID" value="NZ_JAUOZS010000001.1"/>
</dbReference>
<dbReference type="Pfam" id="PF00403">
    <property type="entry name" value="HMA"/>
    <property type="match status" value="1"/>
</dbReference>
<protein>
    <submittedName>
        <fullName evidence="2">Heavy-metal-associated domain-containing protein</fullName>
    </submittedName>
</protein>
<proteinExistence type="predicted"/>
<dbReference type="CDD" id="cd00371">
    <property type="entry name" value="HMA"/>
    <property type="match status" value="1"/>
</dbReference>
<evidence type="ECO:0000313" key="3">
    <source>
        <dbReference type="Proteomes" id="UP001254848"/>
    </source>
</evidence>
<comment type="caution">
    <text evidence="2">The sequence shown here is derived from an EMBL/GenBank/DDBJ whole genome shotgun (WGS) entry which is preliminary data.</text>
</comment>
<dbReference type="PROSITE" id="PS50846">
    <property type="entry name" value="HMA_2"/>
    <property type="match status" value="1"/>
</dbReference>
<sequence>MATTAGRKTAVYRVGGLKGDHCRDRIEHTLSHLGGVAGVDVDLGAREVKVAYDPDVIPSGYIEETLQSLGYSIQG</sequence>
<keyword evidence="3" id="KW-1185">Reference proteome</keyword>
<dbReference type="InterPro" id="IPR036163">
    <property type="entry name" value="HMA_dom_sf"/>
</dbReference>
<dbReference type="EMBL" id="JAUOZS010000001">
    <property type="protein sequence ID" value="MDT8901511.1"/>
    <property type="molecule type" value="Genomic_DNA"/>
</dbReference>
<dbReference type="Gene3D" id="3.30.70.100">
    <property type="match status" value="1"/>
</dbReference>
<accession>A0ABU3NXJ0</accession>
<dbReference type="InterPro" id="IPR006121">
    <property type="entry name" value="HMA_dom"/>
</dbReference>
<reference evidence="2 3" key="1">
    <citation type="submission" date="2023-07" db="EMBL/GenBank/DDBJ databases">
        <title>The novel representative of Negativicutes class, Anaeroselena agilis gen. nov. sp. nov.</title>
        <authorList>
            <person name="Prokofeva M.I."/>
            <person name="Elcheninov A.G."/>
            <person name="Klyukina A."/>
            <person name="Kublanov I.V."/>
            <person name="Frolov E.N."/>
            <person name="Podosokorskaya O.A."/>
        </authorList>
    </citation>
    <scope>NUCLEOTIDE SEQUENCE [LARGE SCALE GENOMIC DNA]</scope>
    <source>
        <strain evidence="2 3">4137-cl</strain>
    </source>
</reference>
<organism evidence="2 3">
    <name type="scientific">Anaeroselena agilis</name>
    <dbReference type="NCBI Taxonomy" id="3063788"/>
    <lineage>
        <taxon>Bacteria</taxon>
        <taxon>Bacillati</taxon>
        <taxon>Bacillota</taxon>
        <taxon>Negativicutes</taxon>
        <taxon>Acetonemataceae</taxon>
        <taxon>Anaeroselena</taxon>
    </lineage>
</organism>
<evidence type="ECO:0000313" key="2">
    <source>
        <dbReference type="EMBL" id="MDT8901511.1"/>
    </source>
</evidence>
<gene>
    <name evidence="2" type="ORF">Q4T40_09685</name>
</gene>
<dbReference type="Proteomes" id="UP001254848">
    <property type="component" value="Unassembled WGS sequence"/>
</dbReference>
<feature type="domain" description="HMA" evidence="1">
    <location>
        <begin position="8"/>
        <end position="74"/>
    </location>
</feature>
<name>A0ABU3NXJ0_9FIRM</name>